<dbReference type="RefSeq" id="WP_145221591.1">
    <property type="nucleotide sequence ID" value="NZ_CP036269.1"/>
</dbReference>
<dbReference type="EMBL" id="CP036269">
    <property type="protein sequence ID" value="QDT45271.1"/>
    <property type="molecule type" value="Genomic_DNA"/>
</dbReference>
<dbReference type="AlphaFoldDB" id="A0A517RN14"/>
<sequence length="218" mass="24525">MKMHRATNCFNAFTGIMAALLVSSFLGSTVYSGEKNAETEEGFISLFNGKDLTGWRIAEDGPWEVKDGMIVVTGKRSHLFTEKEFKNFEFKADVKTTPGSNSGIFFHTKFQEEGWPTQGYESQVNVTHKDKVKTGSIYNRVKLFKTPAKDNEWWTQHIIVKGRNVVIKINGETVIDYTEPEGAKGYPSLGEKGSFALQAHDPKSVVYYKNIRVKPLAD</sequence>
<dbReference type="Proteomes" id="UP000317171">
    <property type="component" value="Chromosome"/>
</dbReference>
<feature type="domain" description="3-keto-alpha-glucoside-1,2-lyase/3-keto-2-hydroxy-glucal hydratase" evidence="1">
    <location>
        <begin position="42"/>
        <end position="214"/>
    </location>
</feature>
<organism evidence="2 3">
    <name type="scientific">Gimesia alba</name>
    <dbReference type="NCBI Taxonomy" id="2527973"/>
    <lineage>
        <taxon>Bacteria</taxon>
        <taxon>Pseudomonadati</taxon>
        <taxon>Planctomycetota</taxon>
        <taxon>Planctomycetia</taxon>
        <taxon>Planctomycetales</taxon>
        <taxon>Planctomycetaceae</taxon>
        <taxon>Gimesia</taxon>
    </lineage>
</organism>
<reference evidence="2 3" key="1">
    <citation type="submission" date="2019-02" db="EMBL/GenBank/DDBJ databases">
        <title>Deep-cultivation of Planctomycetes and their phenomic and genomic characterization uncovers novel biology.</title>
        <authorList>
            <person name="Wiegand S."/>
            <person name="Jogler M."/>
            <person name="Boedeker C."/>
            <person name="Pinto D."/>
            <person name="Vollmers J."/>
            <person name="Rivas-Marin E."/>
            <person name="Kohn T."/>
            <person name="Peeters S.H."/>
            <person name="Heuer A."/>
            <person name="Rast P."/>
            <person name="Oberbeckmann S."/>
            <person name="Bunk B."/>
            <person name="Jeske O."/>
            <person name="Meyerdierks A."/>
            <person name="Storesund J.E."/>
            <person name="Kallscheuer N."/>
            <person name="Luecker S."/>
            <person name="Lage O.M."/>
            <person name="Pohl T."/>
            <person name="Merkel B.J."/>
            <person name="Hornburger P."/>
            <person name="Mueller R.-W."/>
            <person name="Bruemmer F."/>
            <person name="Labrenz M."/>
            <person name="Spormann A.M."/>
            <person name="Op den Camp H."/>
            <person name="Overmann J."/>
            <person name="Amann R."/>
            <person name="Jetten M.S.M."/>
            <person name="Mascher T."/>
            <person name="Medema M.H."/>
            <person name="Devos D.P."/>
            <person name="Kaster A.-K."/>
            <person name="Ovreas L."/>
            <person name="Rohde M."/>
            <person name="Galperin M.Y."/>
            <person name="Jogler C."/>
        </authorList>
    </citation>
    <scope>NUCLEOTIDE SEQUENCE [LARGE SCALE GENOMIC DNA]</scope>
    <source>
        <strain evidence="2 3">Pan241w</strain>
    </source>
</reference>
<name>A0A517RN14_9PLAN</name>
<keyword evidence="3" id="KW-1185">Reference proteome</keyword>
<accession>A0A517RN14</accession>
<protein>
    <recommendedName>
        <fullName evidence="1">3-keto-alpha-glucoside-1,2-lyase/3-keto-2-hydroxy-glucal hydratase domain-containing protein</fullName>
    </recommendedName>
</protein>
<dbReference type="Pfam" id="PF06439">
    <property type="entry name" value="3keto-disac_hyd"/>
    <property type="match status" value="1"/>
</dbReference>
<evidence type="ECO:0000259" key="1">
    <source>
        <dbReference type="Pfam" id="PF06439"/>
    </source>
</evidence>
<proteinExistence type="predicted"/>
<dbReference type="KEGG" id="gaz:Pan241w_53910"/>
<dbReference type="GO" id="GO:0016787">
    <property type="term" value="F:hydrolase activity"/>
    <property type="evidence" value="ECO:0007669"/>
    <property type="project" value="InterPro"/>
</dbReference>
<gene>
    <name evidence="2" type="ORF">Pan241w_53910</name>
</gene>
<evidence type="ECO:0000313" key="3">
    <source>
        <dbReference type="Proteomes" id="UP000317171"/>
    </source>
</evidence>
<dbReference type="InterPro" id="IPR010496">
    <property type="entry name" value="AL/BT2_dom"/>
</dbReference>
<evidence type="ECO:0000313" key="2">
    <source>
        <dbReference type="EMBL" id="QDT45271.1"/>
    </source>
</evidence>
<dbReference type="Gene3D" id="2.60.120.560">
    <property type="entry name" value="Exo-inulinase, domain 1"/>
    <property type="match status" value="1"/>
</dbReference>
<dbReference type="OrthoDB" id="242352at2"/>